<sequence>MLFKILLLLYFVYSLLFKFSMFSIFLSFIFSRLYNLNLVRIKKKEMITHVINIFYLYKISKQKHKFSLRYLHRHVFLTHDIIQLSLCLHFTFEYIVNKPL</sequence>
<dbReference type="VEuPathDB" id="MicrosporidiaDB:EDEG_04074"/>
<evidence type="ECO:0000256" key="1">
    <source>
        <dbReference type="SAM" id="Phobius"/>
    </source>
</evidence>
<accession>J9DCZ3</accession>
<comment type="caution">
    <text evidence="2">The sequence shown here is derived from an EMBL/GenBank/DDBJ whole genome shotgun (WGS) entry which is preliminary data.</text>
</comment>
<evidence type="ECO:0000313" key="3">
    <source>
        <dbReference type="Proteomes" id="UP000003163"/>
    </source>
</evidence>
<organism evidence="2 3">
    <name type="scientific">Edhazardia aedis (strain USNM 41457)</name>
    <name type="common">Microsporidian parasite</name>
    <dbReference type="NCBI Taxonomy" id="1003232"/>
    <lineage>
        <taxon>Eukaryota</taxon>
        <taxon>Fungi</taxon>
        <taxon>Fungi incertae sedis</taxon>
        <taxon>Microsporidia</taxon>
        <taxon>Edhazardia</taxon>
    </lineage>
</organism>
<evidence type="ECO:0000313" key="2">
    <source>
        <dbReference type="EMBL" id="EJW05344.1"/>
    </source>
</evidence>
<keyword evidence="3" id="KW-1185">Reference proteome</keyword>
<keyword evidence="1" id="KW-0812">Transmembrane</keyword>
<dbReference type="EMBL" id="AFBI03000251">
    <property type="protein sequence ID" value="EJW05344.1"/>
    <property type="molecule type" value="Genomic_DNA"/>
</dbReference>
<reference evidence="2 3" key="1">
    <citation type="submission" date="2011-08" db="EMBL/GenBank/DDBJ databases">
        <authorList>
            <person name="Liu Z.J."/>
            <person name="Shi F.L."/>
            <person name="Lu J.Q."/>
            <person name="Li M."/>
            <person name="Wang Z.L."/>
        </authorList>
    </citation>
    <scope>NUCLEOTIDE SEQUENCE [LARGE SCALE GENOMIC DNA]</scope>
    <source>
        <strain evidence="2 3">USNM 41457</strain>
    </source>
</reference>
<feature type="transmembrane region" description="Helical" evidence="1">
    <location>
        <begin position="6"/>
        <end position="34"/>
    </location>
</feature>
<name>J9DCZ3_EDHAE</name>
<reference evidence="3" key="2">
    <citation type="submission" date="2015-07" db="EMBL/GenBank/DDBJ databases">
        <title>Contrasting host-pathogen interactions and genome evolution in two generalist and specialist microsporidian pathogens of mosquitoes.</title>
        <authorList>
            <consortium name="The Broad Institute Genomics Platform"/>
            <consortium name="The Broad Institute Genome Sequencing Center for Infectious Disease"/>
            <person name="Cuomo C.A."/>
            <person name="Sanscrainte N.D."/>
            <person name="Goldberg J.M."/>
            <person name="Heiman D."/>
            <person name="Young S."/>
            <person name="Zeng Q."/>
            <person name="Becnel J.J."/>
            <person name="Birren B.W."/>
        </authorList>
    </citation>
    <scope>NUCLEOTIDE SEQUENCE [LARGE SCALE GENOMIC DNA]</scope>
    <source>
        <strain evidence="3">USNM 41457</strain>
    </source>
</reference>
<dbReference type="AlphaFoldDB" id="J9DCZ3"/>
<keyword evidence="1" id="KW-0472">Membrane</keyword>
<keyword evidence="1" id="KW-1133">Transmembrane helix</keyword>
<dbReference type="InParanoid" id="J9DCZ3"/>
<gene>
    <name evidence="2" type="ORF">EDEG_04074</name>
</gene>
<dbReference type="HOGENOM" id="CLU_2306035_0_0_1"/>
<proteinExistence type="predicted"/>
<dbReference type="Proteomes" id="UP000003163">
    <property type="component" value="Unassembled WGS sequence"/>
</dbReference>
<protein>
    <submittedName>
        <fullName evidence="2">Uncharacterized protein</fullName>
    </submittedName>
</protein>